<feature type="transmembrane region" description="Helical" evidence="6">
    <location>
        <begin position="20"/>
        <end position="38"/>
    </location>
</feature>
<keyword evidence="4 6" id="KW-0472">Membrane</keyword>
<dbReference type="Proteomes" id="UP001305779">
    <property type="component" value="Unassembled WGS sequence"/>
</dbReference>
<evidence type="ECO:0000256" key="6">
    <source>
        <dbReference type="SAM" id="Phobius"/>
    </source>
</evidence>
<sequence>MLAPHPDLSEHCQPLAEPGVLTTGLAALLVVGILVSYLPQHAKIIKRRTSDGLSPCIMLYLIFFPSSTPEVEDLSSSTASITKSDPVNRRDPVIVGSLIFVSLFIVAIVSIILVFKYPDHTQFWADMLGTIAGVLAAIQYVPQIYYTKVRKDLKSLSITTLGIQAPGAFVFALSLGLRVGWQGWSTWLVYIVTGLLQFILLFMGIRFWNIKRKERREAAAAEAEQRRIEAEEDFGAVIGGHVNRRVSSGNVGQVDGVDEAAEAEADERTALLYSKARVRMRNENHKSPDKPPTLKEYLWRTARKAIPTFWRDQKPKDRSPSPVSPTSPEPPPPPKRMNPPKPIWIDPAMRKAEEAAAEAAARRSHSIAVSQPLPRVQTLSEEDEEQRKAIEEIVNPAAERTSPPQTVIAVVNFQGYAQRRASRQALNTNRDISLRLERGDYKTRKTSDDEHTLVDEVDWADPKQVAARKASWQEFSISAIHNIKGKQRQIQVEVVNGKAQDVPLNPDRPVELPFGHPYNDPPETQQPQQQQNAPEIGPRPPTDAERKETGRRRASEVLTSFLPPLQPSHDFPAIGRRRWTTNDDTPLRAEWRSKKPSPLLLPDAIKKDNMNDVYRPRHLARSGGSPDKLPGGPERMNPGPSRTRSCTPPPYRHSHNPVTNTHNEDMFIITTRQMWRRIRRSSAPEMFHIENPTRHVDDPGEGTRRGLPVALQFPLSAQDRARLLVTLSKLDQHLDRIHLYRGADSVYPTLFNQNRRRTRRDSEAAVTTYHDLPNVLDSGRDERKQVFERYLSRFDQPQWILLRRFRNPEDDPRGHIGSHEHKEPLPDNGPPLAQPRRDMQGDLAEGEAVDARRRALGRLPRYSSGSDRGKDSYGGFSPETGRKAKTVVNAARRSFSAITNIFKPDPTTMVEPSERRPSISNITNLIRRASMDPKRQQDRPGKDENYIGTYAMLKKTVVQGHHDQRSEAVAGFRMPMYDAAATEQAIEEEYEPGAVISDTANQRQSTRQRDGDSIVAQREPCGQMNAAGESPVTDDE</sequence>
<feature type="transmembrane region" description="Helical" evidence="6">
    <location>
        <begin position="187"/>
        <end position="208"/>
    </location>
</feature>
<evidence type="ECO:0000256" key="4">
    <source>
        <dbReference type="ARBA" id="ARBA00023136"/>
    </source>
</evidence>
<feature type="region of interest" description="Disordered" evidence="5">
    <location>
        <begin position="498"/>
        <end position="603"/>
    </location>
</feature>
<evidence type="ECO:0000313" key="8">
    <source>
        <dbReference type="Proteomes" id="UP001305779"/>
    </source>
</evidence>
<feature type="region of interest" description="Disordered" evidence="5">
    <location>
        <begin position="810"/>
        <end position="838"/>
    </location>
</feature>
<feature type="transmembrane region" description="Helical" evidence="6">
    <location>
        <begin position="158"/>
        <end position="181"/>
    </location>
</feature>
<dbReference type="EMBL" id="JAXOVC010000013">
    <property type="protein sequence ID" value="KAK4494703.1"/>
    <property type="molecule type" value="Genomic_DNA"/>
</dbReference>
<feature type="region of interest" description="Disordered" evidence="5">
    <location>
        <begin position="616"/>
        <end position="660"/>
    </location>
</feature>
<accession>A0ABR0DZV7</accession>
<comment type="caution">
    <text evidence="7">The sequence shown here is derived from an EMBL/GenBank/DDBJ whole genome shotgun (WGS) entry which is preliminary data.</text>
</comment>
<name>A0ABR0DZV7_ZASCE</name>
<keyword evidence="8" id="KW-1185">Reference proteome</keyword>
<dbReference type="InterPro" id="IPR006603">
    <property type="entry name" value="PQ-loop_rpt"/>
</dbReference>
<dbReference type="Gene3D" id="1.20.1280.290">
    <property type="match status" value="1"/>
</dbReference>
<evidence type="ECO:0000313" key="7">
    <source>
        <dbReference type="EMBL" id="KAK4494703.1"/>
    </source>
</evidence>
<dbReference type="InterPro" id="IPR051415">
    <property type="entry name" value="LAAT-1"/>
</dbReference>
<evidence type="ECO:0000256" key="2">
    <source>
        <dbReference type="ARBA" id="ARBA00022692"/>
    </source>
</evidence>
<proteinExistence type="predicted"/>
<organism evidence="7 8">
    <name type="scientific">Zasmidium cellare</name>
    <name type="common">Wine cellar mold</name>
    <name type="synonym">Racodium cellare</name>
    <dbReference type="NCBI Taxonomy" id="395010"/>
    <lineage>
        <taxon>Eukaryota</taxon>
        <taxon>Fungi</taxon>
        <taxon>Dikarya</taxon>
        <taxon>Ascomycota</taxon>
        <taxon>Pezizomycotina</taxon>
        <taxon>Dothideomycetes</taxon>
        <taxon>Dothideomycetidae</taxon>
        <taxon>Mycosphaerellales</taxon>
        <taxon>Mycosphaerellaceae</taxon>
        <taxon>Zasmidium</taxon>
    </lineage>
</organism>
<feature type="transmembrane region" description="Helical" evidence="6">
    <location>
        <begin position="93"/>
        <end position="115"/>
    </location>
</feature>
<keyword evidence="3 6" id="KW-1133">Transmembrane helix</keyword>
<evidence type="ECO:0000256" key="3">
    <source>
        <dbReference type="ARBA" id="ARBA00022989"/>
    </source>
</evidence>
<feature type="compositionally biased region" description="Basic and acidic residues" evidence="5">
    <location>
        <begin position="542"/>
        <end position="555"/>
    </location>
</feature>
<gene>
    <name evidence="7" type="ORF">PRZ48_014059</name>
</gene>
<keyword evidence="2 6" id="KW-0812">Transmembrane</keyword>
<feature type="compositionally biased region" description="Pro residues" evidence="5">
    <location>
        <begin position="322"/>
        <end position="342"/>
    </location>
</feature>
<evidence type="ECO:0008006" key="9">
    <source>
        <dbReference type="Google" id="ProtNLM"/>
    </source>
</evidence>
<feature type="region of interest" description="Disordered" evidence="5">
    <location>
        <begin position="992"/>
        <end position="1036"/>
    </location>
</feature>
<feature type="compositionally biased region" description="Basic and acidic residues" evidence="5">
    <location>
        <begin position="810"/>
        <end position="825"/>
    </location>
</feature>
<feature type="region of interest" description="Disordered" evidence="5">
    <location>
        <begin position="853"/>
        <end position="880"/>
    </location>
</feature>
<evidence type="ECO:0000256" key="1">
    <source>
        <dbReference type="ARBA" id="ARBA00004141"/>
    </source>
</evidence>
<comment type="subcellular location">
    <subcellularLocation>
        <location evidence="1">Membrane</location>
        <topology evidence="1">Multi-pass membrane protein</topology>
    </subcellularLocation>
</comment>
<feature type="region of interest" description="Disordered" evidence="5">
    <location>
        <begin position="308"/>
        <end position="384"/>
    </location>
</feature>
<evidence type="ECO:0000256" key="5">
    <source>
        <dbReference type="SAM" id="MobiDB-lite"/>
    </source>
</evidence>
<dbReference type="PANTHER" id="PTHR16201">
    <property type="entry name" value="SEVEN TRANSMEMBRANE PROTEIN 1-RELATED"/>
    <property type="match status" value="1"/>
</dbReference>
<dbReference type="Pfam" id="PF04193">
    <property type="entry name" value="PQ-loop"/>
    <property type="match status" value="1"/>
</dbReference>
<reference evidence="7 8" key="1">
    <citation type="journal article" date="2023" name="G3 (Bethesda)">
        <title>A chromosome-level genome assembly of Zasmidium syzygii isolated from banana leaves.</title>
        <authorList>
            <person name="van Westerhoven A.C."/>
            <person name="Mehrabi R."/>
            <person name="Talebi R."/>
            <person name="Steentjes M.B.F."/>
            <person name="Corcolon B."/>
            <person name="Chong P.A."/>
            <person name="Kema G.H.J."/>
            <person name="Seidl M.F."/>
        </authorList>
    </citation>
    <scope>NUCLEOTIDE SEQUENCE [LARGE SCALE GENOMIC DNA]</scope>
    <source>
        <strain evidence="7 8">P124</strain>
    </source>
</reference>
<protein>
    <recommendedName>
        <fullName evidence="9">PQ loop repeat protein</fullName>
    </recommendedName>
</protein>
<dbReference type="PANTHER" id="PTHR16201:SF11">
    <property type="entry name" value="PQ-LOOP REPEAT-CONTAINING PROTEIN"/>
    <property type="match status" value="1"/>
</dbReference>